<evidence type="ECO:0000256" key="1">
    <source>
        <dbReference type="SAM" id="MobiDB-lite"/>
    </source>
</evidence>
<feature type="region of interest" description="Disordered" evidence="1">
    <location>
        <begin position="70"/>
        <end position="97"/>
    </location>
</feature>
<dbReference type="EMBL" id="KE344209">
    <property type="protein sequence ID" value="EXB54795.1"/>
    <property type="molecule type" value="Genomic_DNA"/>
</dbReference>
<protein>
    <submittedName>
        <fullName evidence="2">Uncharacterized protein</fullName>
    </submittedName>
</protein>
<sequence>MSVTPPVSRWRGDRLTGSVDLWKGDRLTGPVDRWGRIPGPTMADSRGTKPKHAILGLISTYSQEKCIDPVSNQQMGSKDSKTPNFHQGFTKSLSDSI</sequence>
<evidence type="ECO:0000313" key="2">
    <source>
        <dbReference type="EMBL" id="EXB54795.1"/>
    </source>
</evidence>
<dbReference type="AlphaFoldDB" id="W9QUT5"/>
<keyword evidence="3" id="KW-1185">Reference proteome</keyword>
<reference evidence="3" key="1">
    <citation type="submission" date="2013-01" db="EMBL/GenBank/DDBJ databases">
        <title>Draft Genome Sequence of a Mulberry Tree, Morus notabilis C.K. Schneid.</title>
        <authorList>
            <person name="He N."/>
            <person name="Zhao S."/>
        </authorList>
    </citation>
    <scope>NUCLEOTIDE SEQUENCE</scope>
</reference>
<gene>
    <name evidence="2" type="ORF">L484_019927</name>
</gene>
<organism evidence="2 3">
    <name type="scientific">Morus notabilis</name>
    <dbReference type="NCBI Taxonomy" id="981085"/>
    <lineage>
        <taxon>Eukaryota</taxon>
        <taxon>Viridiplantae</taxon>
        <taxon>Streptophyta</taxon>
        <taxon>Embryophyta</taxon>
        <taxon>Tracheophyta</taxon>
        <taxon>Spermatophyta</taxon>
        <taxon>Magnoliopsida</taxon>
        <taxon>eudicotyledons</taxon>
        <taxon>Gunneridae</taxon>
        <taxon>Pentapetalae</taxon>
        <taxon>rosids</taxon>
        <taxon>fabids</taxon>
        <taxon>Rosales</taxon>
        <taxon>Moraceae</taxon>
        <taxon>Moreae</taxon>
        <taxon>Morus</taxon>
    </lineage>
</organism>
<evidence type="ECO:0000313" key="3">
    <source>
        <dbReference type="Proteomes" id="UP000030645"/>
    </source>
</evidence>
<name>W9QUT5_9ROSA</name>
<dbReference type="Proteomes" id="UP000030645">
    <property type="component" value="Unassembled WGS sequence"/>
</dbReference>
<proteinExistence type="predicted"/>
<accession>W9QUT5</accession>